<name>A0A9W8HX03_9FUNG</name>
<dbReference type="GO" id="GO:0005737">
    <property type="term" value="C:cytoplasm"/>
    <property type="evidence" value="ECO:0007669"/>
    <property type="project" value="UniProtKB-SubCell"/>
</dbReference>
<evidence type="ECO:0000256" key="6">
    <source>
        <dbReference type="ARBA" id="ARBA00022448"/>
    </source>
</evidence>
<proteinExistence type="inferred from homology"/>
<dbReference type="Pfam" id="PF08574">
    <property type="entry name" value="Iwr1"/>
    <property type="match status" value="1"/>
</dbReference>
<keyword evidence="7" id="KW-0963">Cytoplasm</keyword>
<evidence type="ECO:0000313" key="12">
    <source>
        <dbReference type="EMBL" id="KAJ2806485.1"/>
    </source>
</evidence>
<comment type="similarity">
    <text evidence="4">Belongs to the IWR1/SLC7A6OS family.</text>
</comment>
<evidence type="ECO:0000256" key="10">
    <source>
        <dbReference type="SAM" id="MobiDB-lite"/>
    </source>
</evidence>
<feature type="region of interest" description="Disordered" evidence="10">
    <location>
        <begin position="38"/>
        <end position="63"/>
    </location>
</feature>
<evidence type="ECO:0000256" key="8">
    <source>
        <dbReference type="ARBA" id="ARBA00022927"/>
    </source>
</evidence>
<dbReference type="PANTHER" id="PTHR31196">
    <property type="entry name" value="RNA POLYMERASE II NUCLEAR LOCALIZATION PROTEIN SLC7A6OS-RELATED"/>
    <property type="match status" value="1"/>
</dbReference>
<evidence type="ECO:0000259" key="11">
    <source>
        <dbReference type="Pfam" id="PF08574"/>
    </source>
</evidence>
<accession>A0A9W8HX03</accession>
<sequence>MQSQIYGSRANTDQANEDITILRIKRKRGQEPLEALVIHQQQQQQQRRRKIPRGLSGRNSNDSLASEWAASGALKEPQFFAFGESLSEADFYDSSKRQALQERLASLSKRRRDEMDIDGTERGAGNAPAASKRPAEQSDTRQTTFRVIGKREVSLTDETPGGPLAAPAGARNLIPEVVAAASWHKERQRIKMFDAINEDEFDTVLLGNSRDPYAELALGTRDESKVMAADPKTADDLVPMVRDYLSFAAGSPEYMYDFYYVQQSGSDMDPNILHASNVGAVLWVNDINEFLGDSDSSYEDEDEDSNAEDFYRNDYPDEPESDSGMDEYYYSSGERDDIVNVAYDSHYDGDSDAYVSRW</sequence>
<comment type="subcellular location">
    <subcellularLocation>
        <location evidence="3">Cytoplasm</location>
    </subcellularLocation>
    <subcellularLocation>
        <location evidence="2">Nucleus</location>
    </subcellularLocation>
</comment>
<evidence type="ECO:0000256" key="2">
    <source>
        <dbReference type="ARBA" id="ARBA00004123"/>
    </source>
</evidence>
<evidence type="ECO:0000256" key="4">
    <source>
        <dbReference type="ARBA" id="ARBA00010218"/>
    </source>
</evidence>
<dbReference type="PANTHER" id="PTHR31196:SF2">
    <property type="entry name" value="RNA POLYMERASE II NUCLEAR LOCALIZATION PROTEIN SLC7A6OS-RELATED"/>
    <property type="match status" value="1"/>
</dbReference>
<comment type="caution">
    <text evidence="12">The sequence shown here is derived from an EMBL/GenBank/DDBJ whole genome shotgun (WGS) entry which is preliminary data.</text>
</comment>
<gene>
    <name evidence="12" type="ORF">H4R20_001668</name>
</gene>
<evidence type="ECO:0000256" key="5">
    <source>
        <dbReference type="ARBA" id="ARBA00017036"/>
    </source>
</evidence>
<dbReference type="GO" id="GO:0005634">
    <property type="term" value="C:nucleus"/>
    <property type="evidence" value="ECO:0007669"/>
    <property type="project" value="UniProtKB-SubCell"/>
</dbReference>
<evidence type="ECO:0000256" key="3">
    <source>
        <dbReference type="ARBA" id="ARBA00004496"/>
    </source>
</evidence>
<dbReference type="GO" id="GO:0032502">
    <property type="term" value="P:developmental process"/>
    <property type="evidence" value="ECO:0007669"/>
    <property type="project" value="TreeGrafter"/>
</dbReference>
<keyword evidence="9" id="KW-0539">Nucleus</keyword>
<feature type="domain" description="Transcription factor Iwr1" evidence="11">
    <location>
        <begin position="253"/>
        <end position="318"/>
    </location>
</feature>
<feature type="compositionally biased region" description="Acidic residues" evidence="10">
    <location>
        <begin position="316"/>
        <end position="325"/>
    </location>
</feature>
<dbReference type="Proteomes" id="UP001140094">
    <property type="component" value="Unassembled WGS sequence"/>
</dbReference>
<organism evidence="12 13">
    <name type="scientific">Coemansia guatemalensis</name>
    <dbReference type="NCBI Taxonomy" id="2761395"/>
    <lineage>
        <taxon>Eukaryota</taxon>
        <taxon>Fungi</taxon>
        <taxon>Fungi incertae sedis</taxon>
        <taxon>Zoopagomycota</taxon>
        <taxon>Kickxellomycotina</taxon>
        <taxon>Kickxellomycetes</taxon>
        <taxon>Kickxellales</taxon>
        <taxon>Kickxellaceae</taxon>
        <taxon>Coemansia</taxon>
    </lineage>
</organism>
<dbReference type="OrthoDB" id="6255506at2759"/>
<feature type="compositionally biased region" description="Acidic residues" evidence="10">
    <location>
        <begin position="296"/>
        <end position="307"/>
    </location>
</feature>
<evidence type="ECO:0000256" key="1">
    <source>
        <dbReference type="ARBA" id="ARBA00003202"/>
    </source>
</evidence>
<protein>
    <recommendedName>
        <fullName evidence="5">Probable RNA polymerase II nuclear localization protein SLC7A6OS</fullName>
    </recommendedName>
</protein>
<dbReference type="EMBL" id="JANBUO010000186">
    <property type="protein sequence ID" value="KAJ2806485.1"/>
    <property type="molecule type" value="Genomic_DNA"/>
</dbReference>
<feature type="region of interest" description="Disordered" evidence="10">
    <location>
        <begin position="106"/>
        <end position="143"/>
    </location>
</feature>
<dbReference type="InterPro" id="IPR040218">
    <property type="entry name" value="SLC7A6OS"/>
</dbReference>
<comment type="function">
    <text evidence="1">Directs RNA polymerase II nuclear import.</text>
</comment>
<dbReference type="InterPro" id="IPR013883">
    <property type="entry name" value="TF_Iwr1_dom"/>
</dbReference>
<evidence type="ECO:0000313" key="13">
    <source>
        <dbReference type="Proteomes" id="UP001140094"/>
    </source>
</evidence>
<reference evidence="12" key="1">
    <citation type="submission" date="2022-07" db="EMBL/GenBank/DDBJ databases">
        <title>Phylogenomic reconstructions and comparative analyses of Kickxellomycotina fungi.</title>
        <authorList>
            <person name="Reynolds N.K."/>
            <person name="Stajich J.E."/>
            <person name="Barry K."/>
            <person name="Grigoriev I.V."/>
            <person name="Crous P."/>
            <person name="Smith M.E."/>
        </authorList>
    </citation>
    <scope>NUCLEOTIDE SEQUENCE</scope>
    <source>
        <strain evidence="12">NRRL 1565</strain>
    </source>
</reference>
<feature type="region of interest" description="Disordered" evidence="10">
    <location>
        <begin position="293"/>
        <end position="330"/>
    </location>
</feature>
<keyword evidence="13" id="KW-1185">Reference proteome</keyword>
<evidence type="ECO:0000256" key="7">
    <source>
        <dbReference type="ARBA" id="ARBA00022490"/>
    </source>
</evidence>
<keyword evidence="6" id="KW-0813">Transport</keyword>
<evidence type="ECO:0000256" key="9">
    <source>
        <dbReference type="ARBA" id="ARBA00023242"/>
    </source>
</evidence>
<dbReference type="AlphaFoldDB" id="A0A9W8HX03"/>
<dbReference type="GO" id="GO:0015031">
    <property type="term" value="P:protein transport"/>
    <property type="evidence" value="ECO:0007669"/>
    <property type="project" value="UniProtKB-KW"/>
</dbReference>
<keyword evidence="8" id="KW-0653">Protein transport</keyword>